<reference evidence="2 3" key="1">
    <citation type="submission" date="2017-04" db="EMBL/GenBank/DDBJ databases">
        <title>Draft genome sequence of Zooshikella ganghwensis VG4 isolated from Red Sea sediments.</title>
        <authorList>
            <person name="Rehman Z."/>
            <person name="Alam I."/>
            <person name="Kamau A."/>
            <person name="Bajic V."/>
            <person name="Leiknes T."/>
        </authorList>
    </citation>
    <scope>NUCLEOTIDE SEQUENCE [LARGE SCALE GENOMIC DNA]</scope>
    <source>
        <strain evidence="2 3">VG4</strain>
    </source>
</reference>
<dbReference type="Proteomes" id="UP000257039">
    <property type="component" value="Unassembled WGS sequence"/>
</dbReference>
<evidence type="ECO:0000313" key="3">
    <source>
        <dbReference type="Proteomes" id="UP000257039"/>
    </source>
</evidence>
<keyword evidence="3" id="KW-1185">Reference proteome</keyword>
<keyword evidence="1" id="KW-1133">Transmembrane helix</keyword>
<keyword evidence="1" id="KW-0472">Membrane</keyword>
<dbReference type="EMBL" id="NDXW01000001">
    <property type="protein sequence ID" value="RDH44595.1"/>
    <property type="molecule type" value="Genomic_DNA"/>
</dbReference>
<gene>
    <name evidence="2" type="ORF">B9G39_14770</name>
</gene>
<organism evidence="2 3">
    <name type="scientific">Zooshikella ganghwensis</name>
    <dbReference type="NCBI Taxonomy" id="202772"/>
    <lineage>
        <taxon>Bacteria</taxon>
        <taxon>Pseudomonadati</taxon>
        <taxon>Pseudomonadota</taxon>
        <taxon>Gammaproteobacteria</taxon>
        <taxon>Oceanospirillales</taxon>
        <taxon>Zooshikellaceae</taxon>
        <taxon>Zooshikella</taxon>
    </lineage>
</organism>
<dbReference type="AlphaFoldDB" id="A0A4P9VMH0"/>
<feature type="transmembrane region" description="Helical" evidence="1">
    <location>
        <begin position="44"/>
        <end position="66"/>
    </location>
</feature>
<evidence type="ECO:0000256" key="1">
    <source>
        <dbReference type="SAM" id="Phobius"/>
    </source>
</evidence>
<accession>A0A4P9VMH0</accession>
<sequence length="84" mass="9377">MPLGYKNPSFWVYKSADSLKVLTTKNEVYIDIGSGKVKGAFELLYFRLSSSGISCILLFLLVEIISSPISSYASWRLLLIPDVI</sequence>
<evidence type="ECO:0000313" key="2">
    <source>
        <dbReference type="EMBL" id="RDH44595.1"/>
    </source>
</evidence>
<protein>
    <submittedName>
        <fullName evidence="2">Uncharacterized protein</fullName>
    </submittedName>
</protein>
<comment type="caution">
    <text evidence="2">The sequence shown here is derived from an EMBL/GenBank/DDBJ whole genome shotgun (WGS) entry which is preliminary data.</text>
</comment>
<name>A0A4P9VMH0_9GAMM</name>
<keyword evidence="1" id="KW-0812">Transmembrane</keyword>
<proteinExistence type="predicted"/>